<reference evidence="3 4" key="1">
    <citation type="submission" date="2016-10" db="EMBL/GenBank/DDBJ databases">
        <authorList>
            <person name="de Groot N.N."/>
        </authorList>
    </citation>
    <scope>NUCLEOTIDE SEQUENCE [LARGE SCALE GENOMIC DNA]</scope>
    <source>
        <strain evidence="3 4">CGMCC 1.3442</strain>
    </source>
</reference>
<dbReference type="STRING" id="237069.SAMN05216498_1492"/>
<dbReference type="InterPro" id="IPR043148">
    <property type="entry name" value="TagF_C"/>
</dbReference>
<evidence type="ECO:0000256" key="1">
    <source>
        <dbReference type="RuleBase" id="RU003513"/>
    </source>
</evidence>
<comment type="similarity">
    <text evidence="1">Belongs to the UDP-N-acetylglucosamine 2-epimerase family.</text>
</comment>
<sequence length="457" mass="53521">MNTYERNYWSLYVDFLTRFKSLTYQDYPIPIFSYFYERIKNIPKIQQQLKNESFLNNLEETIDYPTEIQEKFNSFIKPEPIEATDGIVVFHEPLLRLTPQALKRNFSGLDILLLRQKGRLKGAVPVDALNRYSTASHDLINQIKEDSYHLFSLHQKHPVYGQKAFQRALIQEIPIILNQIVAVEDFLSQHHVSCLVLGSTNQIENRVLAMVGRQKGIPSIGLQHGVVASEFGYLPKLSTIQAVYGQYEVDWFKQKGVNEAEIKKIGHPRYDNMCNKNLSKKEINKKLKIKHPRKSILIISHHEKFQNMRLIIAELSKLTSYNLIIRPRGRSQELKTIIRDFPQVYVSTNVPLIELLHNADLVVSYESTVVLEALILNKPVFVWKNEYDSLTDYFEQLGDYYDQTEQIVQRVMQFIKDPSNQSFRRFRDRFLNEHYKLPLNQAGKRLKQLVQSYQGHC</sequence>
<dbReference type="InterPro" id="IPR003331">
    <property type="entry name" value="UDP_GlcNAc_Epimerase_2_dom"/>
</dbReference>
<keyword evidence="1" id="KW-0413">Isomerase</keyword>
<dbReference type="Proteomes" id="UP000199334">
    <property type="component" value="Unassembled WGS sequence"/>
</dbReference>
<dbReference type="AlphaFoldDB" id="A0A1G9YQ44"/>
<evidence type="ECO:0000313" key="3">
    <source>
        <dbReference type="EMBL" id="SDN10705.1"/>
    </source>
</evidence>
<evidence type="ECO:0000313" key="4">
    <source>
        <dbReference type="Proteomes" id="UP000199334"/>
    </source>
</evidence>
<feature type="domain" description="UDP-N-acetylglucosamine 2-epimerase" evidence="2">
    <location>
        <begin position="236"/>
        <end position="417"/>
    </location>
</feature>
<dbReference type="GO" id="GO:0016853">
    <property type="term" value="F:isomerase activity"/>
    <property type="evidence" value="ECO:0007669"/>
    <property type="project" value="UniProtKB-KW"/>
</dbReference>
<name>A0A1G9YQ44_9BACI</name>
<organism evidence="3 4">
    <name type="scientific">Tenuibacillus multivorans</name>
    <dbReference type="NCBI Taxonomy" id="237069"/>
    <lineage>
        <taxon>Bacteria</taxon>
        <taxon>Bacillati</taxon>
        <taxon>Bacillota</taxon>
        <taxon>Bacilli</taxon>
        <taxon>Bacillales</taxon>
        <taxon>Bacillaceae</taxon>
        <taxon>Tenuibacillus</taxon>
    </lineage>
</organism>
<protein>
    <submittedName>
        <fullName evidence="3">UDP-N-acetylglucosamine 2-epimerase</fullName>
    </submittedName>
</protein>
<dbReference type="RefSeq" id="WP_093855962.1">
    <property type="nucleotide sequence ID" value="NZ_BJVZ01000026.1"/>
</dbReference>
<dbReference type="Gene3D" id="3.40.50.12580">
    <property type="match status" value="1"/>
</dbReference>
<dbReference type="EMBL" id="FNIG01000002">
    <property type="protein sequence ID" value="SDN10705.1"/>
    <property type="molecule type" value="Genomic_DNA"/>
</dbReference>
<proteinExistence type="inferred from homology"/>
<gene>
    <name evidence="3" type="ORF">SAMN05216498_1492</name>
</gene>
<dbReference type="SUPFAM" id="SSF53756">
    <property type="entry name" value="UDP-Glycosyltransferase/glycogen phosphorylase"/>
    <property type="match status" value="1"/>
</dbReference>
<dbReference type="Pfam" id="PF02350">
    <property type="entry name" value="Epimerase_2"/>
    <property type="match status" value="1"/>
</dbReference>
<keyword evidence="4" id="KW-1185">Reference proteome</keyword>
<evidence type="ECO:0000259" key="2">
    <source>
        <dbReference type="Pfam" id="PF02350"/>
    </source>
</evidence>
<accession>A0A1G9YQ44</accession>